<reference evidence="2" key="1">
    <citation type="submission" date="2023-06" db="EMBL/GenBank/DDBJ databases">
        <title>Genomic analysis of the entomopathogenic nematode Steinernema hermaphroditum.</title>
        <authorList>
            <person name="Schwarz E.M."/>
            <person name="Heppert J.K."/>
            <person name="Baniya A."/>
            <person name="Schwartz H.T."/>
            <person name="Tan C.-H."/>
            <person name="Antoshechkin I."/>
            <person name="Sternberg P.W."/>
            <person name="Goodrich-Blair H."/>
            <person name="Dillman A.R."/>
        </authorList>
    </citation>
    <scope>NUCLEOTIDE SEQUENCE</scope>
    <source>
        <strain evidence="2">PS9179</strain>
        <tissue evidence="2">Whole animal</tissue>
    </source>
</reference>
<dbReference type="EMBL" id="JAUCMV010000005">
    <property type="protein sequence ID" value="KAK0397074.1"/>
    <property type="molecule type" value="Genomic_DNA"/>
</dbReference>
<name>A0AA39H2S0_9BILA</name>
<evidence type="ECO:0000256" key="1">
    <source>
        <dbReference type="SAM" id="MobiDB-lite"/>
    </source>
</evidence>
<evidence type="ECO:0000313" key="2">
    <source>
        <dbReference type="EMBL" id="KAK0397074.1"/>
    </source>
</evidence>
<gene>
    <name evidence="2" type="ORF">QR680_001968</name>
</gene>
<feature type="region of interest" description="Disordered" evidence="1">
    <location>
        <begin position="81"/>
        <end position="105"/>
    </location>
</feature>
<keyword evidence="3" id="KW-1185">Reference proteome</keyword>
<proteinExistence type="predicted"/>
<dbReference type="Proteomes" id="UP001175271">
    <property type="component" value="Unassembled WGS sequence"/>
</dbReference>
<dbReference type="AlphaFoldDB" id="A0AA39H2S0"/>
<protein>
    <submittedName>
        <fullName evidence="2">Uncharacterized protein</fullName>
    </submittedName>
</protein>
<sequence length="142" mass="16514">MSTPHIDCPVPLQEPSPPIERSIEKEFFEKYVQTEKCEDEKPPVRSVERSTSDLDEAQSELQFLRIENERLRKEVSKLNEQLKDKERLDIENKREPPPNGLPSELMDQLDSAADRLHKLNAVKDLKLLQKEMESALLEIAHK</sequence>
<comment type="caution">
    <text evidence="2">The sequence shown here is derived from an EMBL/GenBank/DDBJ whole genome shotgun (WGS) entry which is preliminary data.</text>
</comment>
<organism evidence="2 3">
    <name type="scientific">Steinernema hermaphroditum</name>
    <dbReference type="NCBI Taxonomy" id="289476"/>
    <lineage>
        <taxon>Eukaryota</taxon>
        <taxon>Metazoa</taxon>
        <taxon>Ecdysozoa</taxon>
        <taxon>Nematoda</taxon>
        <taxon>Chromadorea</taxon>
        <taxon>Rhabditida</taxon>
        <taxon>Tylenchina</taxon>
        <taxon>Panagrolaimomorpha</taxon>
        <taxon>Strongyloidoidea</taxon>
        <taxon>Steinernematidae</taxon>
        <taxon>Steinernema</taxon>
    </lineage>
</organism>
<evidence type="ECO:0000313" key="3">
    <source>
        <dbReference type="Proteomes" id="UP001175271"/>
    </source>
</evidence>
<accession>A0AA39H2S0</accession>
<feature type="compositionally biased region" description="Basic and acidic residues" evidence="1">
    <location>
        <begin position="81"/>
        <end position="96"/>
    </location>
</feature>